<dbReference type="PANTHER" id="PTHR42899:SF1">
    <property type="entry name" value="SPERMATOGENESIS-ASSOCIATED PROTEIN 20"/>
    <property type="match status" value="1"/>
</dbReference>
<evidence type="ECO:0000313" key="3">
    <source>
        <dbReference type="Proteomes" id="UP000664369"/>
    </source>
</evidence>
<feature type="domain" description="Spermatogenesis-associated protein 20-like TRX" evidence="1">
    <location>
        <begin position="9"/>
        <end position="163"/>
    </location>
</feature>
<name>A0ABS3QNG3_9BACT</name>
<sequence length="698" mass="78456">MAHATPHANRLAEETSPYLQQHAHNPVDWYPWGPEALGRAKAEQKPILVSIGYAACHWCHVMERESFENAAVAAVMNTHFVCIKVDREERPDVDQIYMDALHAMGLQGGWPLNVFLTADAKPFYGGTYFPKGSWVKLLTNIGEAYAGEHRAELEQSAERFMEVIGTSELAKCGAHNRNTAQEADYSALQAIGVAPETGPAGVSAEEFKLLVYNLGVQFDREHGGMNRAPKFPMPSIWRFLLRAYAISGSQTVLDQAVLTLREMAWGGIYDQAHGGFARYSVDGEWLAPHFEKMLYDNGQLVSLYSEAFQITQDELFRETVYDTIEFIRLELTNAEGGFYSSLDADSEGEEGRFYVFTKEELRTILGDEEPLFSDYYNCTALGNWEHGRNILHRRATDEEFAAAHQLAPGVVPELVAGWKQKIMAVRATRVRPGLDDKVLTGWNALMLQGLTDAYRAFGELEFLVMAEHNARFIEANLRDGKRLYRTCKNGRASISGFLEDYALVIQAYISLYEVSFAEKWLREAERLTEYVLSNFFDSTENQFFYTDSSAEPLIVRKKELFDNVIPASNSVMAHNLRRLGRHLEKAEYVDLAAAMLAQIRHLVVKEPQHLTNWASLYAALLRPGAEVAIVGPDAETFREELNRQFLFDAVLTGTEEASKLPLLALHTPTQDGRTAVHICRNQACLPPVFSVTEALGEL</sequence>
<proteinExistence type="predicted"/>
<dbReference type="InterPro" id="IPR004879">
    <property type="entry name" value="Ssp411-like_TRX"/>
</dbReference>
<dbReference type="PANTHER" id="PTHR42899">
    <property type="entry name" value="SPERMATOGENESIS-ASSOCIATED PROTEIN 20"/>
    <property type="match status" value="1"/>
</dbReference>
<dbReference type="SUPFAM" id="SSF52833">
    <property type="entry name" value="Thioredoxin-like"/>
    <property type="match status" value="1"/>
</dbReference>
<dbReference type="Pfam" id="PF03190">
    <property type="entry name" value="Thioredox_DsbH"/>
    <property type="match status" value="1"/>
</dbReference>
<reference evidence="2 3" key="1">
    <citation type="submission" date="2021-03" db="EMBL/GenBank/DDBJ databases">
        <authorList>
            <person name="Kim M.K."/>
        </authorList>
    </citation>
    <scope>NUCLEOTIDE SEQUENCE [LARGE SCALE GENOMIC DNA]</scope>
    <source>
        <strain evidence="2 3">BT442</strain>
    </source>
</reference>
<evidence type="ECO:0000259" key="1">
    <source>
        <dbReference type="Pfam" id="PF03190"/>
    </source>
</evidence>
<protein>
    <submittedName>
        <fullName evidence="2">Thioredoxin domain-containing protein</fullName>
    </submittedName>
</protein>
<organism evidence="2 3">
    <name type="scientific">Hymenobacter negativus</name>
    <dbReference type="NCBI Taxonomy" id="2795026"/>
    <lineage>
        <taxon>Bacteria</taxon>
        <taxon>Pseudomonadati</taxon>
        <taxon>Bacteroidota</taxon>
        <taxon>Cytophagia</taxon>
        <taxon>Cytophagales</taxon>
        <taxon>Hymenobacteraceae</taxon>
        <taxon>Hymenobacter</taxon>
    </lineage>
</organism>
<dbReference type="InterPro" id="IPR024705">
    <property type="entry name" value="Ssp411"/>
</dbReference>
<comment type="caution">
    <text evidence="2">The sequence shown here is derived from an EMBL/GenBank/DDBJ whole genome shotgun (WGS) entry which is preliminary data.</text>
</comment>
<dbReference type="Proteomes" id="UP000664369">
    <property type="component" value="Unassembled WGS sequence"/>
</dbReference>
<dbReference type="EMBL" id="JAGETZ010000020">
    <property type="protein sequence ID" value="MBO2012776.1"/>
    <property type="molecule type" value="Genomic_DNA"/>
</dbReference>
<evidence type="ECO:0000313" key="2">
    <source>
        <dbReference type="EMBL" id="MBO2012776.1"/>
    </source>
</evidence>
<accession>A0ABS3QNG3</accession>
<dbReference type="SUPFAM" id="SSF48208">
    <property type="entry name" value="Six-hairpin glycosidases"/>
    <property type="match status" value="1"/>
</dbReference>
<dbReference type="PIRSF" id="PIRSF006402">
    <property type="entry name" value="UCP006402_thioredoxin"/>
    <property type="match status" value="1"/>
</dbReference>
<keyword evidence="3" id="KW-1185">Reference proteome</keyword>
<dbReference type="Gene3D" id="3.40.30.10">
    <property type="entry name" value="Glutaredoxin"/>
    <property type="match status" value="1"/>
</dbReference>
<dbReference type="RefSeq" id="WP_208178508.1">
    <property type="nucleotide sequence ID" value="NZ_JAGETZ010000020.1"/>
</dbReference>
<dbReference type="CDD" id="cd02955">
    <property type="entry name" value="SSP411"/>
    <property type="match status" value="1"/>
</dbReference>
<dbReference type="InterPro" id="IPR036249">
    <property type="entry name" value="Thioredoxin-like_sf"/>
</dbReference>
<dbReference type="InterPro" id="IPR008928">
    <property type="entry name" value="6-hairpin_glycosidase_sf"/>
</dbReference>
<gene>
    <name evidence="2" type="ORF">J4E00_27190</name>
</gene>